<name>W4Q735_9BACI</name>
<accession>W4Q735</accession>
<gene>
    <name evidence="1" type="ORF">JCM9140_3636</name>
</gene>
<dbReference type="EMBL" id="BAUT01000052">
    <property type="protein sequence ID" value="GAE27488.1"/>
    <property type="molecule type" value="Genomic_DNA"/>
</dbReference>
<evidence type="ECO:0000313" key="2">
    <source>
        <dbReference type="Proteomes" id="UP000018890"/>
    </source>
</evidence>
<protein>
    <submittedName>
        <fullName evidence="1">Uncharacterized protein</fullName>
    </submittedName>
</protein>
<evidence type="ECO:0000313" key="1">
    <source>
        <dbReference type="EMBL" id="GAE27488.1"/>
    </source>
</evidence>
<keyword evidence="2" id="KW-1185">Reference proteome</keyword>
<sequence>MDKRQKQLDKMVSFLEKTFNYQYRDTLEKLEKYQEENLENRNSALINQMNAQLIDLDIKKEERLNTIYRQKNISMKPPKKIITLQLAPAGNCKRVMAVDYEETIKLYEKENGRMNVKMFDSLGLVDFYSERFNGEERYIILTTDERYSLSDDQLEDLHEILDKVYIYVMIDGHVYMEKAMKDGMFLVRNKNKS</sequence>
<proteinExistence type="predicted"/>
<dbReference type="Proteomes" id="UP000018890">
    <property type="component" value="Unassembled WGS sequence"/>
</dbReference>
<dbReference type="STRING" id="1236970.JCM9140_3636"/>
<dbReference type="AlphaFoldDB" id="W4Q735"/>
<reference evidence="1" key="1">
    <citation type="journal article" date="2014" name="Genome Announc.">
        <title>Draft Genome Sequences of Three Alkaliphilic Bacillus Strains, Bacillus wakoensis JCM 9140T, Bacillus akibai JCM 9157T, and Bacillus hemicellulosilyticus JCM 9152T.</title>
        <authorList>
            <person name="Yuki M."/>
            <person name="Oshima K."/>
            <person name="Suda W."/>
            <person name="Oshida Y."/>
            <person name="Kitamura K."/>
            <person name="Iida T."/>
            <person name="Hattori M."/>
            <person name="Ohkuma M."/>
        </authorList>
    </citation>
    <scope>NUCLEOTIDE SEQUENCE [LARGE SCALE GENOMIC DNA]</scope>
    <source>
        <strain evidence="1">JCM 9140</strain>
    </source>
</reference>
<comment type="caution">
    <text evidence="1">The sequence shown here is derived from an EMBL/GenBank/DDBJ whole genome shotgun (WGS) entry which is preliminary data.</text>
</comment>
<organism evidence="1 2">
    <name type="scientific">Halalkalibacter wakoensis JCM 9140</name>
    <dbReference type="NCBI Taxonomy" id="1236970"/>
    <lineage>
        <taxon>Bacteria</taxon>
        <taxon>Bacillati</taxon>
        <taxon>Bacillota</taxon>
        <taxon>Bacilli</taxon>
        <taxon>Bacillales</taxon>
        <taxon>Bacillaceae</taxon>
        <taxon>Halalkalibacter</taxon>
    </lineage>
</organism>